<evidence type="ECO:0000313" key="16">
    <source>
        <dbReference type="EnsemblMetazoa" id="XP_003729236"/>
    </source>
</evidence>
<dbReference type="InterPro" id="IPR019842">
    <property type="entry name" value="Uricase_CS"/>
</dbReference>
<keyword evidence="9 12" id="KW-0576">Peroxisome</keyword>
<feature type="binding site" evidence="14">
    <location>
        <position position="59"/>
    </location>
    <ligand>
        <name>urate</name>
        <dbReference type="ChEBI" id="CHEBI:17775"/>
    </ligand>
</feature>
<comment type="subcellular location">
    <subcellularLocation>
        <location evidence="2 12">Peroxisome</location>
    </subcellularLocation>
</comment>
<keyword evidence="7 12" id="KW-0659">Purine metabolism</keyword>
<evidence type="ECO:0000256" key="13">
    <source>
        <dbReference type="PIRSR" id="PIRSR000241-1"/>
    </source>
</evidence>
<dbReference type="SUPFAM" id="SSF55620">
    <property type="entry name" value="Tetrahydrobiopterin biosynthesis enzymes-like"/>
    <property type="match status" value="2"/>
</dbReference>
<evidence type="ECO:0000256" key="2">
    <source>
        <dbReference type="ARBA" id="ARBA00004275"/>
    </source>
</evidence>
<feature type="binding site" evidence="14">
    <location>
        <position position="60"/>
    </location>
    <ligand>
        <name>urate</name>
        <dbReference type="ChEBI" id="CHEBI:17775"/>
    </ligand>
</feature>
<dbReference type="RefSeq" id="XP_003729236.2">
    <property type="nucleotide sequence ID" value="XM_003729188.3"/>
</dbReference>
<dbReference type="EnsemblMetazoa" id="XM_003729188">
    <property type="protein sequence ID" value="XP_003729236"/>
    <property type="gene ID" value="LOC588974"/>
</dbReference>
<evidence type="ECO:0000256" key="6">
    <source>
        <dbReference type="ARBA" id="ARBA00017098"/>
    </source>
</evidence>
<keyword evidence="8 12" id="KW-0560">Oxidoreductase</keyword>
<dbReference type="InterPro" id="IPR002042">
    <property type="entry name" value="Uricase"/>
</dbReference>
<evidence type="ECO:0000256" key="9">
    <source>
        <dbReference type="ARBA" id="ARBA00023140"/>
    </source>
</evidence>
<dbReference type="EC" id="1.7.3.3" evidence="5 12"/>
<accession>A0A7M7LLL2</accession>
<dbReference type="GO" id="GO:0004846">
    <property type="term" value="F:urate oxidase activity"/>
    <property type="evidence" value="ECO:0000318"/>
    <property type="project" value="GO_Central"/>
</dbReference>
<sequence length="295" mass="33376">MKMEFIPEETYYGKSAVKLLRLRAEGNVHHIKEFEVNVHLSLSSKKDFESGDNSDIIATDTQKNTVYALAKLVGVKSPEQFGQALCRHFLSSFRHVIAVRVHIEEAPWKRITQGGQEHVHAFVIEKQCTRFCDLLQERGGLVQVWAGLKDLKVLKTTQSGFVGFIRDKYTSLPEVTDRVFSTSVYARWRYATLYGLDEDKAWQLAKEAILDVFAGPPLTGVYSASVQHTLHLTQGKILQLIPQVSEVTMEMPNSHYFLADLKKIGLENNNEVLMPVDKPYGLIRASVKRSPTSKL</sequence>
<evidence type="ECO:0000256" key="7">
    <source>
        <dbReference type="ARBA" id="ARBA00022631"/>
    </source>
</evidence>
<evidence type="ECO:0000256" key="8">
    <source>
        <dbReference type="ARBA" id="ARBA00023002"/>
    </source>
</evidence>
<evidence type="ECO:0000256" key="11">
    <source>
        <dbReference type="ARBA" id="ARBA00048818"/>
    </source>
</evidence>
<evidence type="ECO:0000256" key="1">
    <source>
        <dbReference type="ARBA" id="ARBA00003860"/>
    </source>
</evidence>
<feature type="binding site" evidence="14">
    <location>
        <position position="253"/>
    </location>
    <ligand>
        <name>urate</name>
        <dbReference type="ChEBI" id="CHEBI:17775"/>
    </ligand>
</feature>
<dbReference type="KEGG" id="spu:588974"/>
<dbReference type="AlphaFoldDB" id="A0A7M7LLL2"/>
<dbReference type="PANTHER" id="PTHR42874">
    <property type="entry name" value="URICASE"/>
    <property type="match status" value="1"/>
</dbReference>
<dbReference type="Pfam" id="PF01014">
    <property type="entry name" value="Uricase"/>
    <property type="match status" value="2"/>
</dbReference>
<reference evidence="17" key="1">
    <citation type="submission" date="2015-02" db="EMBL/GenBank/DDBJ databases">
        <title>Genome sequencing for Strongylocentrotus purpuratus.</title>
        <authorList>
            <person name="Murali S."/>
            <person name="Liu Y."/>
            <person name="Vee V."/>
            <person name="English A."/>
            <person name="Wang M."/>
            <person name="Skinner E."/>
            <person name="Han Y."/>
            <person name="Muzny D.M."/>
            <person name="Worley K.C."/>
            <person name="Gibbs R.A."/>
        </authorList>
    </citation>
    <scope>NUCLEOTIDE SEQUENCE</scope>
</reference>
<dbReference type="InParanoid" id="A0A7M7LLL2"/>
<evidence type="ECO:0000313" key="17">
    <source>
        <dbReference type="Proteomes" id="UP000007110"/>
    </source>
</evidence>
<organism evidence="16 17">
    <name type="scientific">Strongylocentrotus purpuratus</name>
    <name type="common">Purple sea urchin</name>
    <dbReference type="NCBI Taxonomy" id="7668"/>
    <lineage>
        <taxon>Eukaryota</taxon>
        <taxon>Metazoa</taxon>
        <taxon>Echinodermata</taxon>
        <taxon>Eleutherozoa</taxon>
        <taxon>Echinozoa</taxon>
        <taxon>Echinoidea</taxon>
        <taxon>Euechinoidea</taxon>
        <taxon>Echinacea</taxon>
        <taxon>Camarodonta</taxon>
        <taxon>Echinidea</taxon>
        <taxon>Strongylocentrotidae</taxon>
        <taxon>Strongylocentrotus</taxon>
    </lineage>
</organism>
<dbReference type="OMA" id="ATMYKMS"/>
<feature type="binding site" evidence="14">
    <location>
        <position position="178"/>
    </location>
    <ligand>
        <name>5-hydroxyisourate</name>
        <dbReference type="ChEBI" id="CHEBI:18072"/>
    </ligand>
</feature>
<dbReference type="Proteomes" id="UP000007110">
    <property type="component" value="Unassembled WGS sequence"/>
</dbReference>
<dbReference type="GO" id="GO:0006145">
    <property type="term" value="P:purine nucleobase catabolic process"/>
    <property type="evidence" value="ECO:0000318"/>
    <property type="project" value="GO_Central"/>
</dbReference>
<feature type="binding site" evidence="14">
    <location>
        <position position="161"/>
    </location>
    <ligand>
        <name>urate</name>
        <dbReference type="ChEBI" id="CHEBI:17775"/>
    </ligand>
</feature>
<dbReference type="UniPathway" id="UPA00394">
    <property type="reaction ID" value="UER00650"/>
</dbReference>
<name>A0A7M7LLL2_STRPU</name>
<feature type="binding site" evidence="14">
    <location>
        <position position="227"/>
    </location>
    <ligand>
        <name>5-hydroxyisourate</name>
        <dbReference type="ChEBI" id="CHEBI:18072"/>
    </ligand>
</feature>
<feature type="binding site" evidence="14">
    <location>
        <position position="60"/>
    </location>
    <ligand>
        <name>5-hydroxyisourate</name>
        <dbReference type="ChEBI" id="CHEBI:18072"/>
    </ligand>
</feature>
<evidence type="ECO:0000256" key="3">
    <source>
        <dbReference type="ARBA" id="ARBA00004831"/>
    </source>
</evidence>
<evidence type="ECO:0000256" key="4">
    <source>
        <dbReference type="ARBA" id="ARBA00009760"/>
    </source>
</evidence>
<protein>
    <recommendedName>
        <fullName evidence="6 12">Uricase</fullName>
        <ecNumber evidence="5 12">1.7.3.3</ecNumber>
    </recommendedName>
    <alternativeName>
        <fullName evidence="10 12">Urate oxidase</fullName>
    </alternativeName>
</protein>
<feature type="binding site" evidence="14">
    <location>
        <position position="178"/>
    </location>
    <ligand>
        <name>urate</name>
        <dbReference type="ChEBI" id="CHEBI:17775"/>
    </ligand>
</feature>
<evidence type="ECO:0000256" key="15">
    <source>
        <dbReference type="RuleBase" id="RU004455"/>
    </source>
</evidence>
<proteinExistence type="inferred from homology"/>
<evidence type="ECO:0000256" key="10">
    <source>
        <dbReference type="ARBA" id="ARBA00031317"/>
    </source>
</evidence>
<dbReference type="FunFam" id="3.10.270.10:FF:000001">
    <property type="entry name" value="Uricase"/>
    <property type="match status" value="1"/>
</dbReference>
<feature type="binding site" evidence="14">
    <location>
        <position position="227"/>
    </location>
    <ligand>
        <name>urate</name>
        <dbReference type="ChEBI" id="CHEBI:17775"/>
    </ligand>
</feature>
<evidence type="ECO:0000256" key="5">
    <source>
        <dbReference type="ARBA" id="ARBA00012598"/>
    </source>
</evidence>
<dbReference type="PROSITE" id="PS00366">
    <property type="entry name" value="URICASE"/>
    <property type="match status" value="1"/>
</dbReference>
<evidence type="ECO:0000256" key="14">
    <source>
        <dbReference type="PIRSR" id="PIRSR000241-2"/>
    </source>
</evidence>
<dbReference type="FunCoup" id="A0A7M7LLL2">
    <property type="interactions" value="330"/>
</dbReference>
<comment type="pathway">
    <text evidence="3 12">Purine metabolism; urate degradation; (S)-allantoin from urate: step 1/3.</text>
</comment>
<dbReference type="PANTHER" id="PTHR42874:SF1">
    <property type="entry name" value="URICASE"/>
    <property type="match status" value="1"/>
</dbReference>
<feature type="active site" description="Charge relay system" evidence="13">
    <location>
        <position position="255"/>
    </location>
</feature>
<evidence type="ECO:0000256" key="12">
    <source>
        <dbReference type="PIRNR" id="PIRNR000241"/>
    </source>
</evidence>
<feature type="binding site" evidence="14">
    <location>
        <position position="253"/>
    </location>
    <ligand>
        <name>5-hydroxyisourate</name>
        <dbReference type="ChEBI" id="CHEBI:18072"/>
    </ligand>
</feature>
<feature type="binding site" evidence="14">
    <location>
        <position position="226"/>
    </location>
    <ligand>
        <name>urate</name>
        <dbReference type="ChEBI" id="CHEBI:17775"/>
    </ligand>
</feature>
<comment type="catalytic activity">
    <reaction evidence="11 12 15">
        <text>urate + O2 + H2O = 5-hydroxyisourate + H2O2</text>
        <dbReference type="Rhea" id="RHEA:21368"/>
        <dbReference type="ChEBI" id="CHEBI:15377"/>
        <dbReference type="ChEBI" id="CHEBI:15379"/>
        <dbReference type="ChEBI" id="CHEBI:16240"/>
        <dbReference type="ChEBI" id="CHEBI:17775"/>
        <dbReference type="ChEBI" id="CHEBI:18072"/>
        <dbReference type="EC" id="1.7.3.3"/>
    </reaction>
</comment>
<feature type="active site" description="Charge relay system" evidence="13">
    <location>
        <position position="59"/>
    </location>
</feature>
<dbReference type="GeneID" id="588974"/>
<dbReference type="NCBIfam" id="TIGR03383">
    <property type="entry name" value="urate_oxi"/>
    <property type="match status" value="1"/>
</dbReference>
<feature type="active site" description="Charge relay system" evidence="13">
    <location>
        <position position="14"/>
    </location>
</feature>
<dbReference type="OrthoDB" id="9992118at2759"/>
<feature type="binding site" evidence="14">
    <location>
        <position position="161"/>
    </location>
    <ligand>
        <name>5-hydroxyisourate</name>
        <dbReference type="ChEBI" id="CHEBI:18072"/>
    </ligand>
</feature>
<keyword evidence="17" id="KW-1185">Reference proteome</keyword>
<dbReference type="GO" id="GO:0019628">
    <property type="term" value="P:urate catabolic process"/>
    <property type="evidence" value="ECO:0000318"/>
    <property type="project" value="GO_Central"/>
</dbReference>
<feature type="binding site" evidence="14">
    <location>
        <position position="253"/>
    </location>
    <ligand>
        <name>O2</name>
        <dbReference type="ChEBI" id="CHEBI:15379"/>
    </ligand>
</feature>
<dbReference type="PIRSF" id="PIRSF000241">
    <property type="entry name" value="Urate_oxidase"/>
    <property type="match status" value="1"/>
</dbReference>
<dbReference type="PRINTS" id="PR00093">
    <property type="entry name" value="URICASE"/>
</dbReference>
<dbReference type="Gene3D" id="3.10.270.10">
    <property type="entry name" value="Urate Oxidase"/>
    <property type="match status" value="1"/>
</dbReference>
<comment type="function">
    <text evidence="1 12 15">Catalyzes the oxidation of uric acid to 5-hydroxyisourate, which is further processed to form (S)-allantoin.</text>
</comment>
<comment type="similarity">
    <text evidence="4 12 15">Belongs to the uricase family.</text>
</comment>
<dbReference type="GO" id="GO:0005777">
    <property type="term" value="C:peroxisome"/>
    <property type="evidence" value="ECO:0000318"/>
    <property type="project" value="GO_Central"/>
</dbReference>
<reference evidence="16" key="2">
    <citation type="submission" date="2021-01" db="UniProtKB">
        <authorList>
            <consortium name="EnsemblMetazoa"/>
        </authorList>
    </citation>
    <scope>IDENTIFICATION</scope>
</reference>
<feature type="binding site" evidence="14">
    <location>
        <position position="226"/>
    </location>
    <ligand>
        <name>5-hydroxyisourate</name>
        <dbReference type="ChEBI" id="CHEBI:18072"/>
    </ligand>
</feature>